<evidence type="ECO:0000313" key="3">
    <source>
        <dbReference type="Proteomes" id="UP001266305"/>
    </source>
</evidence>
<accession>A0ABQ9U5M2</accession>
<dbReference type="Proteomes" id="UP001266305">
    <property type="component" value="Unassembled WGS sequence"/>
</dbReference>
<evidence type="ECO:0000256" key="1">
    <source>
        <dbReference type="SAM" id="MobiDB-lite"/>
    </source>
</evidence>
<keyword evidence="3" id="KW-1185">Reference proteome</keyword>
<protein>
    <submittedName>
        <fullName evidence="2">Uncharacterized protein</fullName>
    </submittedName>
</protein>
<evidence type="ECO:0000313" key="2">
    <source>
        <dbReference type="EMBL" id="KAK2092065.1"/>
    </source>
</evidence>
<proteinExistence type="predicted"/>
<gene>
    <name evidence="2" type="ORF">P7K49_028593</name>
</gene>
<name>A0ABQ9U5M2_SAGOE</name>
<reference evidence="2 3" key="1">
    <citation type="submission" date="2023-05" db="EMBL/GenBank/DDBJ databases">
        <title>B98-5 Cell Line De Novo Hybrid Assembly: An Optical Mapping Approach.</title>
        <authorList>
            <person name="Kananen K."/>
            <person name="Auerbach J.A."/>
            <person name="Kautto E."/>
            <person name="Blachly J.S."/>
        </authorList>
    </citation>
    <scope>NUCLEOTIDE SEQUENCE [LARGE SCALE GENOMIC DNA]</scope>
    <source>
        <strain evidence="2">B95-8</strain>
        <tissue evidence="2">Cell line</tissue>
    </source>
</reference>
<comment type="caution">
    <text evidence="2">The sequence shown here is derived from an EMBL/GenBank/DDBJ whole genome shotgun (WGS) entry which is preliminary data.</text>
</comment>
<dbReference type="EMBL" id="JASSZA010000015">
    <property type="protein sequence ID" value="KAK2092065.1"/>
    <property type="molecule type" value="Genomic_DNA"/>
</dbReference>
<sequence length="438" mass="46265">MLPHHWGGYQVPSSLSSSTGTRSPGAAGLSSRDSSVLDGTDSQTGNDEEAFDFFEQQDQVADEGLPIQGLKDEDAEESLEEEEVLDPLGIMRLVSCCLKGPFGVFQAFGNDSPLSWNLRKALSIPGCPPCRGLGHEALPGLVCLGELALCMPSVVSVSLGLRLGCGAPGELQQKQAWEPGSRSTWAHQVPCSGPSWPSVTGLVLQWGERPRGRGSQRTRESYYTIRERLKIEKPSPRPVPTSPLSPSAGALVSPCPSTIHKTVGTGLVPFQTLHLHSVVCRSIAIAAPCRPLVHVLGPSRSIAALPPPSSAGFSTRCAGSGISKPLLVDIVEDPFQALGPEDSQLFVGQAGSCMNERTCLGGWACQTPSKWEWHLEPRAVASVGTGVESDRSATITVCRPQGAEDRGVRKTLPLTLCSPAPPAGGIPCCAILGFVWGL</sequence>
<feature type="region of interest" description="Disordered" evidence="1">
    <location>
        <begin position="1"/>
        <end position="50"/>
    </location>
</feature>
<organism evidence="2 3">
    <name type="scientific">Saguinus oedipus</name>
    <name type="common">Cotton-top tamarin</name>
    <name type="synonym">Oedipomidas oedipus</name>
    <dbReference type="NCBI Taxonomy" id="9490"/>
    <lineage>
        <taxon>Eukaryota</taxon>
        <taxon>Metazoa</taxon>
        <taxon>Chordata</taxon>
        <taxon>Craniata</taxon>
        <taxon>Vertebrata</taxon>
        <taxon>Euteleostomi</taxon>
        <taxon>Mammalia</taxon>
        <taxon>Eutheria</taxon>
        <taxon>Euarchontoglires</taxon>
        <taxon>Primates</taxon>
        <taxon>Haplorrhini</taxon>
        <taxon>Platyrrhini</taxon>
        <taxon>Cebidae</taxon>
        <taxon>Callitrichinae</taxon>
        <taxon>Saguinus</taxon>
    </lineage>
</organism>
<feature type="compositionally biased region" description="Low complexity" evidence="1">
    <location>
        <begin position="12"/>
        <end position="25"/>
    </location>
</feature>